<evidence type="ECO:0000313" key="2">
    <source>
        <dbReference type="EMBL" id="MBM9618441.1"/>
    </source>
</evidence>
<accession>A0ABS2ULN0</accession>
<evidence type="ECO:0000259" key="1">
    <source>
        <dbReference type="Pfam" id="PF01266"/>
    </source>
</evidence>
<dbReference type="PROSITE" id="PS51257">
    <property type="entry name" value="PROKAR_LIPOPROTEIN"/>
    <property type="match status" value="1"/>
</dbReference>
<protein>
    <submittedName>
        <fullName evidence="2">FAD-binding oxidoreductase</fullName>
    </submittedName>
</protein>
<dbReference type="PANTHER" id="PTHR13847">
    <property type="entry name" value="SARCOSINE DEHYDROGENASE-RELATED"/>
    <property type="match status" value="1"/>
</dbReference>
<dbReference type="Gene3D" id="3.30.9.10">
    <property type="entry name" value="D-Amino Acid Oxidase, subunit A, domain 2"/>
    <property type="match status" value="1"/>
</dbReference>
<dbReference type="RefSeq" id="WP_205372712.1">
    <property type="nucleotide sequence ID" value="NZ_JAFEJA010000001.1"/>
</dbReference>
<reference evidence="2 3" key="1">
    <citation type="journal article" date="2016" name="Arch. Microbiol.">
        <title>Streptomyces zhihengii sp. nov., isolated from rhizospheric soil of Psammosilene tunicoides.</title>
        <authorList>
            <person name="Huang M.J."/>
            <person name="Fei J.J."/>
            <person name="Salam N."/>
            <person name="Kim C.J."/>
            <person name="Hozzein W.N."/>
            <person name="Xiao M."/>
            <person name="Huang H.Q."/>
            <person name="Li W.J."/>
        </authorList>
    </citation>
    <scope>NUCLEOTIDE SEQUENCE [LARGE SCALE GENOMIC DNA]</scope>
    <source>
        <strain evidence="2 3">YIM T102</strain>
    </source>
</reference>
<sequence>MSERCDLVVVGGGLLGCLTAWIAARDGARVLLADKDQVNQHASGQNAGSLHFQLEYRMVEAGPEAARVAAEAMPLHLDAAARWARLEDEIGEPLGVRRAGGLMVAENADQVRTLRFKAELERSWGLDVRTLDRAELDVLAPYLAPGVVAANLSPLEGKADARTAAPAACRAAVRAGATVRTRCRLTGADRVPGGWDLTFRESDRAGRTQDRTVRTSAVVLAAGVWTTGLGALFHAELPTVPLALTMTVTSRIPRFLPHLVQHAGTRLSLKQSADGTVLVGGGWPARLARDADGAPAFDRKHHLVPRSVAGNAGAAVRTVPALERVPALRIWVGATTVAPDQLPLVGPVAGAPGVFVATGGSAFTLGPSFAHLLARLVSGRSPEIDLAPYDPARFTERSTV</sequence>
<comment type="caution">
    <text evidence="2">The sequence shown here is derived from an EMBL/GenBank/DDBJ whole genome shotgun (WGS) entry which is preliminary data.</text>
</comment>
<name>A0ABS2ULN0_9ACTN</name>
<dbReference type="Pfam" id="PF01266">
    <property type="entry name" value="DAO"/>
    <property type="match status" value="1"/>
</dbReference>
<dbReference type="SUPFAM" id="SSF51905">
    <property type="entry name" value="FAD/NAD(P)-binding domain"/>
    <property type="match status" value="1"/>
</dbReference>
<feature type="domain" description="FAD dependent oxidoreductase" evidence="1">
    <location>
        <begin position="6"/>
        <end position="376"/>
    </location>
</feature>
<dbReference type="InterPro" id="IPR006076">
    <property type="entry name" value="FAD-dep_OxRdtase"/>
</dbReference>
<dbReference type="Proteomes" id="UP000664109">
    <property type="component" value="Unassembled WGS sequence"/>
</dbReference>
<dbReference type="EMBL" id="JAFEJA010000001">
    <property type="protein sequence ID" value="MBM9618441.1"/>
    <property type="molecule type" value="Genomic_DNA"/>
</dbReference>
<gene>
    <name evidence="2" type="ORF">JE024_06710</name>
</gene>
<proteinExistence type="predicted"/>
<dbReference type="InterPro" id="IPR036188">
    <property type="entry name" value="FAD/NAD-bd_sf"/>
</dbReference>
<organism evidence="2 3">
    <name type="scientific">Streptomyces zhihengii</name>
    <dbReference type="NCBI Taxonomy" id="1818004"/>
    <lineage>
        <taxon>Bacteria</taxon>
        <taxon>Bacillati</taxon>
        <taxon>Actinomycetota</taxon>
        <taxon>Actinomycetes</taxon>
        <taxon>Kitasatosporales</taxon>
        <taxon>Streptomycetaceae</taxon>
        <taxon>Streptomyces</taxon>
    </lineage>
</organism>
<evidence type="ECO:0000313" key="3">
    <source>
        <dbReference type="Proteomes" id="UP000664109"/>
    </source>
</evidence>
<dbReference type="Gene3D" id="3.50.50.60">
    <property type="entry name" value="FAD/NAD(P)-binding domain"/>
    <property type="match status" value="1"/>
</dbReference>
<keyword evidence="3" id="KW-1185">Reference proteome</keyword>